<evidence type="ECO:0000313" key="2">
    <source>
        <dbReference type="EMBL" id="TFZ82305.1"/>
    </source>
</evidence>
<evidence type="ECO:0000256" key="1">
    <source>
        <dbReference type="SAM" id="MobiDB-lite"/>
    </source>
</evidence>
<dbReference type="AlphaFoldDB" id="A0A4Z0F9M7"/>
<reference evidence="2 3" key="1">
    <citation type="journal article" date="2019" name="ISME J.">
        <title>Candidatus Macondimonas diazotrophica, a novel gammaproteobacterial genus dominating crude-oil-contaminated coastal sediments.</title>
        <authorList>
            <person name="Karthikeyan S."/>
            <person name="Konstantinidis K."/>
        </authorList>
    </citation>
    <scope>NUCLEOTIDE SEQUENCE [LARGE SCALE GENOMIC DNA]</scope>
    <source>
        <strain evidence="2 3">KTK01</strain>
    </source>
</reference>
<proteinExistence type="predicted"/>
<accession>A0A4Z0F9M7</accession>
<organism evidence="2 3">
    <name type="scientific">Candidatus Macondimonas diazotrophica</name>
    <dbReference type="NCBI Taxonomy" id="2305248"/>
    <lineage>
        <taxon>Bacteria</taxon>
        <taxon>Pseudomonadati</taxon>
        <taxon>Pseudomonadota</taxon>
        <taxon>Gammaproteobacteria</taxon>
        <taxon>Chromatiales</taxon>
        <taxon>Ectothiorhodospiraceae</taxon>
        <taxon>Candidatus Macondimonas</taxon>
    </lineage>
</organism>
<dbReference type="RefSeq" id="WP_135282011.1">
    <property type="nucleotide sequence ID" value="NZ_SRIO01000010.1"/>
</dbReference>
<evidence type="ECO:0000313" key="3">
    <source>
        <dbReference type="Proteomes" id="UP000297890"/>
    </source>
</evidence>
<keyword evidence="3" id="KW-1185">Reference proteome</keyword>
<sequence>MARWRRRGGRSGVPPTLLSTSGATRWRDSITAGAGRNAHEAWQPAVLDRPDLGRITVFAVGCPSSGIPPEWAARDDTPGIARLADLSVHT</sequence>
<comment type="caution">
    <text evidence="2">The sequence shown here is derived from an EMBL/GenBank/DDBJ whole genome shotgun (WGS) entry which is preliminary data.</text>
</comment>
<dbReference type="Proteomes" id="UP000297890">
    <property type="component" value="Unassembled WGS sequence"/>
</dbReference>
<feature type="region of interest" description="Disordered" evidence="1">
    <location>
        <begin position="1"/>
        <end position="24"/>
    </location>
</feature>
<protein>
    <submittedName>
        <fullName evidence="2">Uncharacterized protein</fullName>
    </submittedName>
</protein>
<name>A0A4Z0F9M7_9GAMM</name>
<dbReference type="EMBL" id="SRIO01000010">
    <property type="protein sequence ID" value="TFZ82305.1"/>
    <property type="molecule type" value="Genomic_DNA"/>
</dbReference>
<gene>
    <name evidence="2" type="ORF">E4680_08670</name>
</gene>
<dbReference type="OrthoDB" id="9810718at2"/>